<dbReference type="GO" id="GO:0051082">
    <property type="term" value="F:unfolded protein binding"/>
    <property type="evidence" value="ECO:0007669"/>
    <property type="project" value="InterPro"/>
</dbReference>
<accession>A0A2K5LK22</accession>
<proteinExistence type="inferred from homology"/>
<dbReference type="SUPFAM" id="SSF48592">
    <property type="entry name" value="GroEL equatorial domain-like"/>
    <property type="match status" value="1"/>
</dbReference>
<dbReference type="GO" id="GO:0005524">
    <property type="term" value="F:ATP binding"/>
    <property type="evidence" value="ECO:0007669"/>
    <property type="project" value="InterPro"/>
</dbReference>
<evidence type="ECO:0000256" key="1">
    <source>
        <dbReference type="ARBA" id="ARBA00008020"/>
    </source>
</evidence>
<comment type="similarity">
    <text evidence="1">Belongs to the TCP-1 chaperonin family.</text>
</comment>
<reference evidence="2" key="2">
    <citation type="submission" date="2025-09" db="UniProtKB">
        <authorList>
            <consortium name="Ensembl"/>
        </authorList>
    </citation>
    <scope>IDENTIFICATION</scope>
</reference>
<dbReference type="Proteomes" id="UP000233060">
    <property type="component" value="Unassembled WGS sequence"/>
</dbReference>
<reference evidence="2" key="1">
    <citation type="submission" date="2025-08" db="UniProtKB">
        <authorList>
            <consortium name="Ensembl"/>
        </authorList>
    </citation>
    <scope>IDENTIFICATION</scope>
</reference>
<dbReference type="InterPro" id="IPR027413">
    <property type="entry name" value="GROEL-like_equatorial_sf"/>
</dbReference>
<dbReference type="AlphaFoldDB" id="A0A2K5LK22"/>
<organism evidence="2 3">
    <name type="scientific">Cercocebus atys</name>
    <name type="common">Sooty mangabey</name>
    <name type="synonym">Cercocebus torquatus atys</name>
    <dbReference type="NCBI Taxonomy" id="9531"/>
    <lineage>
        <taxon>Eukaryota</taxon>
        <taxon>Metazoa</taxon>
        <taxon>Chordata</taxon>
        <taxon>Craniata</taxon>
        <taxon>Vertebrata</taxon>
        <taxon>Euteleostomi</taxon>
        <taxon>Mammalia</taxon>
        <taxon>Eutheria</taxon>
        <taxon>Euarchontoglires</taxon>
        <taxon>Primates</taxon>
        <taxon>Haplorrhini</taxon>
        <taxon>Catarrhini</taxon>
        <taxon>Cercopithecidae</taxon>
        <taxon>Cercopithecinae</taxon>
        <taxon>Cercocebus</taxon>
    </lineage>
</organism>
<dbReference type="Gene3D" id="1.10.560.10">
    <property type="entry name" value="GroEL-like equatorial domain"/>
    <property type="match status" value="1"/>
</dbReference>
<dbReference type="InterPro" id="IPR002194">
    <property type="entry name" value="Chaperonin_TCP-1_CS"/>
</dbReference>
<dbReference type="GeneTree" id="ENSGT00550000074878"/>
<keyword evidence="3" id="KW-1185">Reference proteome</keyword>
<protein>
    <recommendedName>
        <fullName evidence="4">T-complex protein 1 subunit gamma</fullName>
    </recommendedName>
</protein>
<dbReference type="GO" id="GO:0016887">
    <property type="term" value="F:ATP hydrolysis activity"/>
    <property type="evidence" value="ECO:0007669"/>
    <property type="project" value="InterPro"/>
</dbReference>
<evidence type="ECO:0000313" key="2">
    <source>
        <dbReference type="Ensembl" id="ENSCATP00000013310.1"/>
    </source>
</evidence>
<dbReference type="Ensembl" id="ENSCATT00000037448.1">
    <property type="protein sequence ID" value="ENSCATP00000013310.1"/>
    <property type="gene ID" value="ENSCATG00000030767.1"/>
</dbReference>
<evidence type="ECO:0000313" key="3">
    <source>
        <dbReference type="Proteomes" id="UP000233060"/>
    </source>
</evidence>
<dbReference type="PROSITE" id="PS00750">
    <property type="entry name" value="TCP1_1"/>
    <property type="match status" value="1"/>
</dbReference>
<dbReference type="GO" id="GO:0006457">
    <property type="term" value="P:protein folding"/>
    <property type="evidence" value="ECO:0007669"/>
    <property type="project" value="InterPro"/>
</dbReference>
<evidence type="ECO:0008006" key="4">
    <source>
        <dbReference type="Google" id="ProtNLM"/>
    </source>
</evidence>
<name>A0A2K5LK22_CERAT</name>
<sequence length="74" mass="7871">MEGPLSVFGDRSTGEAIRSQNVMTAASIANIVKSSLGPVGLDKMLVDDIGDNIPAHGYGKNQYHENCHTAQDNL</sequence>